<dbReference type="RefSeq" id="WP_253523925.1">
    <property type="nucleotide sequence ID" value="NZ_JAMZEL010000001.1"/>
</dbReference>
<evidence type="ECO:0000256" key="1">
    <source>
        <dbReference type="ARBA" id="ARBA00022801"/>
    </source>
</evidence>
<dbReference type="InterPro" id="IPR005181">
    <property type="entry name" value="SASA"/>
</dbReference>
<proteinExistence type="predicted"/>
<evidence type="ECO:0000313" key="3">
    <source>
        <dbReference type="EMBL" id="MCP1380903.1"/>
    </source>
</evidence>
<dbReference type="InterPro" id="IPR013783">
    <property type="entry name" value="Ig-like_fold"/>
</dbReference>
<dbReference type="SUPFAM" id="SSF49785">
    <property type="entry name" value="Galactose-binding domain-like"/>
    <property type="match status" value="1"/>
</dbReference>
<dbReference type="Gene3D" id="2.60.120.260">
    <property type="entry name" value="Galactose-binding domain-like"/>
    <property type="match status" value="1"/>
</dbReference>
<dbReference type="InterPro" id="IPR008979">
    <property type="entry name" value="Galactose-bd-like_sf"/>
</dbReference>
<dbReference type="Gene3D" id="3.40.50.1110">
    <property type="entry name" value="SGNH hydrolase"/>
    <property type="match status" value="1"/>
</dbReference>
<feature type="domain" description="Sialate O-acetylesterase" evidence="2">
    <location>
        <begin position="397"/>
        <end position="529"/>
    </location>
</feature>
<name>A0ABT1FGM5_9BACT</name>
<reference evidence="3 4" key="1">
    <citation type="submission" date="2022-06" db="EMBL/GenBank/DDBJ databases">
        <title>Runella sp. S5 genome sequencing.</title>
        <authorList>
            <person name="Park S."/>
        </authorList>
    </citation>
    <scope>NUCLEOTIDE SEQUENCE [LARGE SCALE GENOMIC DNA]</scope>
    <source>
        <strain evidence="3 4">S5</strain>
    </source>
</reference>
<evidence type="ECO:0000259" key="2">
    <source>
        <dbReference type="Pfam" id="PF03629"/>
    </source>
</evidence>
<dbReference type="InterPro" id="IPR039329">
    <property type="entry name" value="SIAE"/>
</dbReference>
<dbReference type="PANTHER" id="PTHR22901">
    <property type="entry name" value="SIALATE O-ACETYLESTERASE"/>
    <property type="match status" value="1"/>
</dbReference>
<dbReference type="Pfam" id="PF03629">
    <property type="entry name" value="SASA"/>
    <property type="match status" value="1"/>
</dbReference>
<protein>
    <submittedName>
        <fullName evidence="3">Sialate O-acetylesterase</fullName>
    </submittedName>
</protein>
<evidence type="ECO:0000313" key="4">
    <source>
        <dbReference type="Proteomes" id="UP001204772"/>
    </source>
</evidence>
<keyword evidence="1" id="KW-0378">Hydrolase</keyword>
<accession>A0ABT1FGM5</accession>
<dbReference type="PANTHER" id="PTHR22901:SF0">
    <property type="entry name" value="SIALATE O-ACETYLESTERASE"/>
    <property type="match status" value="1"/>
</dbReference>
<comment type="caution">
    <text evidence="3">The sequence shown here is derived from an EMBL/GenBank/DDBJ whole genome shotgun (WGS) entry which is preliminary data.</text>
</comment>
<dbReference type="SUPFAM" id="SSF52266">
    <property type="entry name" value="SGNH hydrolase"/>
    <property type="match status" value="1"/>
</dbReference>
<sequence>MMKRFLLLFFLLVQIQSFAQLKLARLFSDHVVLQRQKPIPVWGWAKPKEKVTVTLAGQKQIATADASGKWSVKFTPLEAGGPHKMTVIARSEKLEVNDILMGEVWLCSGQSNMEWPVRQADNFKVEKKNADFSQIRHFFVAHDVTMQPQTDLTSGEWKICDEENVGNFTAVGFFFARELYQKLKIPIGLLHSSWGGSQLEGWLSKEAMLTHEELKPVAQNLPKTWEEADAILDLKTRKQLLKTEVNPTVADEKKYTEAGYDFSKWHNAGSPIGQWDWKGIWMFRGKGFMARTVDIPEEMVGQATTLGLGIQDSFNEIYINGQLVSQGIVEGTRKITLPANTWKSGNNQLVIKFGNMVQFPWYGLGINGTPEDLFVSAKDSKVSLATGWYLMPSFAETHTYNHSCNNVATTIYNGMIAPLVPFAIRGALWYQGESNAGRAYQYRQTFPLMINDWRQKWKDEFSFYFVQLSSYGAYQNSNDGSDWAELREAQTMTLSLPKTGMAVTTDVGNPKDIHPTNKQDVGHRLALNALKSNYGLDVLHSGPMYESVHFEEDRAVVTFDYTGEGLTVKDKFGYVKGFEIAGEDKVFYYAKAEIIGDKIEVYHPKGQKPIAVRYGWANAPEDANLFNSEGLPASPFRTDNWKAKTEGKKFE</sequence>
<dbReference type="InterPro" id="IPR036514">
    <property type="entry name" value="SGNH_hydro_sf"/>
</dbReference>
<organism evidence="3 4">
    <name type="scientific">Runella salmonicolor</name>
    <dbReference type="NCBI Taxonomy" id="2950278"/>
    <lineage>
        <taxon>Bacteria</taxon>
        <taxon>Pseudomonadati</taxon>
        <taxon>Bacteroidota</taxon>
        <taxon>Cytophagia</taxon>
        <taxon>Cytophagales</taxon>
        <taxon>Spirosomataceae</taxon>
        <taxon>Runella</taxon>
    </lineage>
</organism>
<dbReference type="Proteomes" id="UP001204772">
    <property type="component" value="Unassembled WGS sequence"/>
</dbReference>
<keyword evidence="4" id="KW-1185">Reference proteome</keyword>
<dbReference type="EMBL" id="JAMZEL010000001">
    <property type="protein sequence ID" value="MCP1380903.1"/>
    <property type="molecule type" value="Genomic_DNA"/>
</dbReference>
<dbReference type="Gene3D" id="2.60.40.10">
    <property type="entry name" value="Immunoglobulins"/>
    <property type="match status" value="1"/>
</dbReference>
<gene>
    <name evidence="3" type="ORF">NCI00_00635</name>
</gene>